<reference evidence="6" key="2">
    <citation type="submission" date="2022-06" db="UniProtKB">
        <authorList>
            <consortium name="EnsemblMetazoa"/>
        </authorList>
    </citation>
    <scope>IDENTIFICATION</scope>
    <source>
        <strain evidence="6">DF5081</strain>
    </source>
</reference>
<dbReference type="PANTHER" id="PTHR44755:SF8">
    <property type="entry name" value="RECEPTOR LIGAND BINDING REGION DOMAIN-CONTAINING PROTEIN"/>
    <property type="match status" value="1"/>
</dbReference>
<dbReference type="Pfam" id="PF01094">
    <property type="entry name" value="ANF_receptor"/>
    <property type="match status" value="1"/>
</dbReference>
<keyword evidence="2" id="KW-0812">Transmembrane</keyword>
<evidence type="ECO:0000259" key="5">
    <source>
        <dbReference type="Pfam" id="PF01094"/>
    </source>
</evidence>
<dbReference type="Gene3D" id="3.40.50.2300">
    <property type="match status" value="1"/>
</dbReference>
<dbReference type="GO" id="GO:0007165">
    <property type="term" value="P:signal transduction"/>
    <property type="evidence" value="ECO:0007669"/>
    <property type="project" value="TreeGrafter"/>
</dbReference>
<dbReference type="EnsemblMetazoa" id="CJA34211.1">
    <property type="protein sequence ID" value="CJA34211.1"/>
    <property type="gene ID" value="WBGene00210058"/>
</dbReference>
<evidence type="ECO:0000256" key="3">
    <source>
        <dbReference type="ARBA" id="ARBA00022989"/>
    </source>
</evidence>
<organism evidence="6 7">
    <name type="scientific">Caenorhabditis japonica</name>
    <dbReference type="NCBI Taxonomy" id="281687"/>
    <lineage>
        <taxon>Eukaryota</taxon>
        <taxon>Metazoa</taxon>
        <taxon>Ecdysozoa</taxon>
        <taxon>Nematoda</taxon>
        <taxon>Chromadorea</taxon>
        <taxon>Rhabditida</taxon>
        <taxon>Rhabditina</taxon>
        <taxon>Rhabditomorpha</taxon>
        <taxon>Rhabditoidea</taxon>
        <taxon>Rhabditidae</taxon>
        <taxon>Peloderinae</taxon>
        <taxon>Caenorhabditis</taxon>
    </lineage>
</organism>
<evidence type="ECO:0000256" key="1">
    <source>
        <dbReference type="ARBA" id="ARBA00004370"/>
    </source>
</evidence>
<keyword evidence="7" id="KW-1185">Reference proteome</keyword>
<dbReference type="PANTHER" id="PTHR44755">
    <property type="entry name" value="NATRIURETIC PEPTIDE RECEPTOR 3-RELATED"/>
    <property type="match status" value="1"/>
</dbReference>
<dbReference type="InterPro" id="IPR028082">
    <property type="entry name" value="Peripla_BP_I"/>
</dbReference>
<evidence type="ECO:0000256" key="4">
    <source>
        <dbReference type="ARBA" id="ARBA00023136"/>
    </source>
</evidence>
<dbReference type="InterPro" id="IPR001828">
    <property type="entry name" value="ANF_lig-bd_rcpt"/>
</dbReference>
<proteinExistence type="predicted"/>
<dbReference type="GO" id="GO:0038023">
    <property type="term" value="F:signaling receptor activity"/>
    <property type="evidence" value="ECO:0007669"/>
    <property type="project" value="TreeGrafter"/>
</dbReference>
<accession>A0A8R1EG63</accession>
<comment type="subcellular location">
    <subcellularLocation>
        <location evidence="1">Membrane</location>
    </subcellularLocation>
</comment>
<evidence type="ECO:0000313" key="6">
    <source>
        <dbReference type="EnsemblMetazoa" id="CJA34211.1"/>
    </source>
</evidence>
<dbReference type="Proteomes" id="UP000005237">
    <property type="component" value="Unassembled WGS sequence"/>
</dbReference>
<keyword evidence="4" id="KW-0472">Membrane</keyword>
<dbReference type="GO" id="GO:0016020">
    <property type="term" value="C:membrane"/>
    <property type="evidence" value="ECO:0007669"/>
    <property type="project" value="UniProtKB-SubCell"/>
</dbReference>
<dbReference type="GO" id="GO:0017046">
    <property type="term" value="F:peptide hormone binding"/>
    <property type="evidence" value="ECO:0007669"/>
    <property type="project" value="TreeGrafter"/>
</dbReference>
<sequence length="153" mass="16965">MYHVQGVRAFIGPYCNAELDAVAKMATFWNIPIVGYMASSNSFADKTVFKTLARVSLRTTNSLAEAAAALVKHYGWNKVAIATNTGALAFERVQSFEEVFHTRGVTLVKKIMLDEYTNAKAIMSSGVLQELANSARGMFICIVSWNRNFFHKS</sequence>
<protein>
    <submittedName>
        <fullName evidence="6">ANF_receptor domain-containing protein</fullName>
    </submittedName>
</protein>
<dbReference type="AlphaFoldDB" id="A0A8R1EG63"/>
<evidence type="ECO:0000256" key="2">
    <source>
        <dbReference type="ARBA" id="ARBA00022692"/>
    </source>
</evidence>
<dbReference type="SUPFAM" id="SSF53822">
    <property type="entry name" value="Periplasmic binding protein-like I"/>
    <property type="match status" value="1"/>
</dbReference>
<evidence type="ECO:0000313" key="7">
    <source>
        <dbReference type="Proteomes" id="UP000005237"/>
    </source>
</evidence>
<dbReference type="InterPro" id="IPR052612">
    <property type="entry name" value="ANP_Clearance_Receptor"/>
</dbReference>
<reference evidence="7" key="1">
    <citation type="submission" date="2010-08" db="EMBL/GenBank/DDBJ databases">
        <authorList>
            <consortium name="Caenorhabditis japonica Sequencing Consortium"/>
            <person name="Wilson R.K."/>
        </authorList>
    </citation>
    <scope>NUCLEOTIDE SEQUENCE [LARGE SCALE GENOMIC DNA]</scope>
    <source>
        <strain evidence="7">DF5081</strain>
    </source>
</reference>
<keyword evidence="3" id="KW-1133">Transmembrane helix</keyword>
<feature type="domain" description="Receptor ligand binding region" evidence="5">
    <location>
        <begin position="3"/>
        <end position="141"/>
    </location>
</feature>
<name>A0A8R1EG63_CAEJA</name>